<gene>
    <name evidence="2" type="ORF">ACFFF6_18620</name>
</gene>
<dbReference type="EMBL" id="JBHLSV010000035">
    <property type="protein sequence ID" value="MFC0675968.1"/>
    <property type="molecule type" value="Genomic_DNA"/>
</dbReference>
<accession>A0ABV6RJ42</accession>
<evidence type="ECO:0000313" key="2">
    <source>
        <dbReference type="EMBL" id="MFC0675968.1"/>
    </source>
</evidence>
<proteinExistence type="predicted"/>
<dbReference type="SUPFAM" id="SSF53850">
    <property type="entry name" value="Periplasmic binding protein-like II"/>
    <property type="match status" value="1"/>
</dbReference>
<name>A0ABV6RJ42_9MICO</name>
<dbReference type="Gene3D" id="3.40.190.10">
    <property type="entry name" value="Periplasmic binding protein-like II"/>
    <property type="match status" value="1"/>
</dbReference>
<comment type="caution">
    <text evidence="2">The sequence shown here is derived from an EMBL/GenBank/DDBJ whole genome shotgun (WGS) entry which is preliminary data.</text>
</comment>
<feature type="region of interest" description="Disordered" evidence="1">
    <location>
        <begin position="51"/>
        <end position="71"/>
    </location>
</feature>
<organism evidence="2 3">
    <name type="scientific">Brachybacterium hainanense</name>
    <dbReference type="NCBI Taxonomy" id="1541174"/>
    <lineage>
        <taxon>Bacteria</taxon>
        <taxon>Bacillati</taxon>
        <taxon>Actinomycetota</taxon>
        <taxon>Actinomycetes</taxon>
        <taxon>Micrococcales</taxon>
        <taxon>Dermabacteraceae</taxon>
        <taxon>Brachybacterium</taxon>
    </lineage>
</organism>
<sequence length="161" mass="17768">MTISLGAGERGTGWDWATEGMLGQRGKQAIYQGLEPAEELKNHRWREWGPLYKSADQRDGQATTPDSPPILEDAGQLYEPFASAKESGIPPLVYDMDQSAQIGEIETNLGNHFKQSLANFGTGKKDASKDADWEEYISTAKAIGVETYVQIKQAAYDNRVV</sequence>
<keyword evidence="3" id="KW-1185">Reference proteome</keyword>
<evidence type="ECO:0000256" key="1">
    <source>
        <dbReference type="SAM" id="MobiDB-lite"/>
    </source>
</evidence>
<dbReference type="RefSeq" id="WP_376983010.1">
    <property type="nucleotide sequence ID" value="NZ_JBHLSV010000035.1"/>
</dbReference>
<dbReference type="Proteomes" id="UP001589793">
    <property type="component" value="Unassembled WGS sequence"/>
</dbReference>
<evidence type="ECO:0000313" key="3">
    <source>
        <dbReference type="Proteomes" id="UP001589793"/>
    </source>
</evidence>
<reference evidence="2 3" key="1">
    <citation type="submission" date="2024-09" db="EMBL/GenBank/DDBJ databases">
        <authorList>
            <person name="Sun Q."/>
            <person name="Mori K."/>
        </authorList>
    </citation>
    <scope>NUCLEOTIDE SEQUENCE [LARGE SCALE GENOMIC DNA]</scope>
    <source>
        <strain evidence="2 3">CICC 10874</strain>
    </source>
</reference>
<protein>
    <submittedName>
        <fullName evidence="2">Uncharacterized protein</fullName>
    </submittedName>
</protein>